<dbReference type="OrthoDB" id="206507at2157"/>
<dbReference type="Proteomes" id="UP000315385">
    <property type="component" value="Unassembled WGS sequence"/>
</dbReference>
<accession>A0A544QME1</accession>
<comment type="caution">
    <text evidence="2">The sequence shown here is derived from an EMBL/GenBank/DDBJ whole genome shotgun (WGS) entry which is preliminary data.</text>
</comment>
<name>A0A544QME1_9EURY</name>
<sequence>MDPTRRRYLQYAGGAAIPVSLAGCIGTAPENNGTDNETDPVDNDTDNATDGGNETRPTGTGGPGVTIAATDDDPEIPIQPAVEIVREAATVDNPPQLRTTLTNTSDEAVSVGEGRAVHFEYVTADSGTLTLLPPAGDDDYPADPDCWRLTEGIAITEEYRTFEIAGGESNSRPVDLYATTEADGCIPVGDYRFETTISLTGDDAEADGSATWGFSITLE</sequence>
<dbReference type="RefSeq" id="WP_142443202.1">
    <property type="nucleotide sequence ID" value="NZ_SESI01000002.1"/>
</dbReference>
<reference evidence="2 3" key="1">
    <citation type="submission" date="2019-02" db="EMBL/GenBank/DDBJ databases">
        <title>Halonotius sp. a new haloqrchaeon isolated from saline water.</title>
        <authorList>
            <person name="Duran-Viseras A."/>
            <person name="Sanchez-Porro C."/>
            <person name="Ventosa A."/>
        </authorList>
    </citation>
    <scope>NUCLEOTIDE SEQUENCE [LARGE SCALE GENOMIC DNA]</scope>
    <source>
        <strain evidence="2 3">F9-27</strain>
    </source>
</reference>
<gene>
    <name evidence="2" type="ORF">EWF95_06170</name>
</gene>
<protein>
    <submittedName>
        <fullName evidence="2">Uncharacterized protein</fullName>
    </submittedName>
</protein>
<feature type="region of interest" description="Disordered" evidence="1">
    <location>
        <begin position="24"/>
        <end position="75"/>
    </location>
</feature>
<feature type="compositionally biased region" description="Acidic residues" evidence="1">
    <location>
        <begin position="36"/>
        <end position="47"/>
    </location>
</feature>
<dbReference type="PROSITE" id="PS51257">
    <property type="entry name" value="PROKAR_LIPOPROTEIN"/>
    <property type="match status" value="1"/>
</dbReference>
<feature type="compositionally biased region" description="Low complexity" evidence="1">
    <location>
        <begin position="48"/>
        <end position="58"/>
    </location>
</feature>
<evidence type="ECO:0000313" key="2">
    <source>
        <dbReference type="EMBL" id="TQQ80078.1"/>
    </source>
</evidence>
<dbReference type="AlphaFoldDB" id="A0A544QME1"/>
<keyword evidence="3" id="KW-1185">Reference proteome</keyword>
<organism evidence="2 3">
    <name type="scientific">Halonotius roseus</name>
    <dbReference type="NCBI Taxonomy" id="2511997"/>
    <lineage>
        <taxon>Archaea</taxon>
        <taxon>Methanobacteriati</taxon>
        <taxon>Methanobacteriota</taxon>
        <taxon>Stenosarchaea group</taxon>
        <taxon>Halobacteria</taxon>
        <taxon>Halobacteriales</taxon>
        <taxon>Haloferacaceae</taxon>
        <taxon>Halonotius</taxon>
    </lineage>
</organism>
<dbReference type="EMBL" id="SESI01000002">
    <property type="protein sequence ID" value="TQQ80078.1"/>
    <property type="molecule type" value="Genomic_DNA"/>
</dbReference>
<evidence type="ECO:0000313" key="3">
    <source>
        <dbReference type="Proteomes" id="UP000315385"/>
    </source>
</evidence>
<evidence type="ECO:0000256" key="1">
    <source>
        <dbReference type="SAM" id="MobiDB-lite"/>
    </source>
</evidence>
<proteinExistence type="predicted"/>